<reference evidence="2 3" key="1">
    <citation type="submission" date="2024-05" db="EMBL/GenBank/DDBJ databases">
        <title>Culex pipiens pipiens assembly and annotation.</title>
        <authorList>
            <person name="Alout H."/>
            <person name="Durand T."/>
        </authorList>
    </citation>
    <scope>NUCLEOTIDE SEQUENCE [LARGE SCALE GENOMIC DNA]</scope>
    <source>
        <strain evidence="2">HA-2024</strain>
        <tissue evidence="2">Whole body</tissue>
    </source>
</reference>
<evidence type="ECO:0000256" key="1">
    <source>
        <dbReference type="SAM" id="MobiDB-lite"/>
    </source>
</evidence>
<name>A0ABD1DW67_CULPP</name>
<sequence length="110" mass="12809">MVVPGDGFVTTTTTFCDGSGELALTTWRLEILLGVEECTSVANLGAIVSMQWTTCFDGSSRRRRERSKRSHHRRSPDSSRRRNRHREDKSSRRQHHNKERKEREDRTPVK</sequence>
<organism evidence="2 3">
    <name type="scientific">Culex pipiens pipiens</name>
    <name type="common">Northern house mosquito</name>
    <dbReference type="NCBI Taxonomy" id="38569"/>
    <lineage>
        <taxon>Eukaryota</taxon>
        <taxon>Metazoa</taxon>
        <taxon>Ecdysozoa</taxon>
        <taxon>Arthropoda</taxon>
        <taxon>Hexapoda</taxon>
        <taxon>Insecta</taxon>
        <taxon>Pterygota</taxon>
        <taxon>Neoptera</taxon>
        <taxon>Endopterygota</taxon>
        <taxon>Diptera</taxon>
        <taxon>Nematocera</taxon>
        <taxon>Culicoidea</taxon>
        <taxon>Culicidae</taxon>
        <taxon>Culicinae</taxon>
        <taxon>Culicini</taxon>
        <taxon>Culex</taxon>
        <taxon>Culex</taxon>
    </lineage>
</organism>
<comment type="caution">
    <text evidence="2">The sequence shown here is derived from an EMBL/GenBank/DDBJ whole genome shotgun (WGS) entry which is preliminary data.</text>
</comment>
<dbReference type="EMBL" id="JBEHCU010001644">
    <property type="protein sequence ID" value="KAL1403400.1"/>
    <property type="molecule type" value="Genomic_DNA"/>
</dbReference>
<feature type="region of interest" description="Disordered" evidence="1">
    <location>
        <begin position="57"/>
        <end position="110"/>
    </location>
</feature>
<gene>
    <name evidence="2" type="ORF">pipiens_019384</name>
</gene>
<proteinExistence type="predicted"/>
<evidence type="ECO:0000313" key="2">
    <source>
        <dbReference type="EMBL" id="KAL1403400.1"/>
    </source>
</evidence>
<feature type="non-terminal residue" evidence="2">
    <location>
        <position position="110"/>
    </location>
</feature>
<accession>A0ABD1DW67</accession>
<dbReference type="AlphaFoldDB" id="A0ABD1DW67"/>
<feature type="compositionally biased region" description="Basic and acidic residues" evidence="1">
    <location>
        <begin position="99"/>
        <end position="110"/>
    </location>
</feature>
<feature type="compositionally biased region" description="Basic residues" evidence="1">
    <location>
        <begin position="61"/>
        <end position="74"/>
    </location>
</feature>
<evidence type="ECO:0000313" key="3">
    <source>
        <dbReference type="Proteomes" id="UP001562425"/>
    </source>
</evidence>
<dbReference type="Proteomes" id="UP001562425">
    <property type="component" value="Unassembled WGS sequence"/>
</dbReference>
<keyword evidence="3" id="KW-1185">Reference proteome</keyword>
<feature type="compositionally biased region" description="Basic and acidic residues" evidence="1">
    <location>
        <begin position="75"/>
        <end position="91"/>
    </location>
</feature>
<protein>
    <submittedName>
        <fullName evidence="2">Uncharacterized protein</fullName>
    </submittedName>
</protein>